<evidence type="ECO:0000313" key="1">
    <source>
        <dbReference type="EMBL" id="RDX86195.1"/>
    </source>
</evidence>
<evidence type="ECO:0000313" key="2">
    <source>
        <dbReference type="Proteomes" id="UP000257109"/>
    </source>
</evidence>
<gene>
    <name evidence="1" type="ORF">CR513_32507</name>
</gene>
<organism evidence="1 2">
    <name type="scientific">Mucuna pruriens</name>
    <name type="common">Velvet bean</name>
    <name type="synonym">Dolichos pruriens</name>
    <dbReference type="NCBI Taxonomy" id="157652"/>
    <lineage>
        <taxon>Eukaryota</taxon>
        <taxon>Viridiplantae</taxon>
        <taxon>Streptophyta</taxon>
        <taxon>Embryophyta</taxon>
        <taxon>Tracheophyta</taxon>
        <taxon>Spermatophyta</taxon>
        <taxon>Magnoliopsida</taxon>
        <taxon>eudicotyledons</taxon>
        <taxon>Gunneridae</taxon>
        <taxon>Pentapetalae</taxon>
        <taxon>rosids</taxon>
        <taxon>fabids</taxon>
        <taxon>Fabales</taxon>
        <taxon>Fabaceae</taxon>
        <taxon>Papilionoideae</taxon>
        <taxon>50 kb inversion clade</taxon>
        <taxon>NPAAA clade</taxon>
        <taxon>indigoferoid/millettioid clade</taxon>
        <taxon>Phaseoleae</taxon>
        <taxon>Mucuna</taxon>
    </lineage>
</organism>
<accession>A0A371G6M1</accession>
<reference evidence="1" key="1">
    <citation type="submission" date="2018-05" db="EMBL/GenBank/DDBJ databases">
        <title>Draft genome of Mucuna pruriens seed.</title>
        <authorList>
            <person name="Nnadi N.E."/>
            <person name="Vos R."/>
            <person name="Hasami M.H."/>
            <person name="Devisetty U.K."/>
            <person name="Aguiy J.C."/>
        </authorList>
    </citation>
    <scope>NUCLEOTIDE SEQUENCE [LARGE SCALE GENOMIC DNA]</scope>
    <source>
        <strain evidence="1">JCA_2017</strain>
    </source>
</reference>
<proteinExistence type="predicted"/>
<sequence>MAYDQADKERKLQLLKLIIDGMDHLLSLMFFPYGTVELKYETTNSTFQVNEHQLKIFHEGPVPTMGEMESFSLMELAMPIETP</sequence>
<feature type="non-terminal residue" evidence="1">
    <location>
        <position position="1"/>
    </location>
</feature>
<keyword evidence="2" id="KW-1185">Reference proteome</keyword>
<name>A0A371G6M1_MUCPR</name>
<dbReference type="Proteomes" id="UP000257109">
    <property type="component" value="Unassembled WGS sequence"/>
</dbReference>
<dbReference type="EMBL" id="QJKJ01006586">
    <property type="protein sequence ID" value="RDX86195.1"/>
    <property type="molecule type" value="Genomic_DNA"/>
</dbReference>
<dbReference type="AlphaFoldDB" id="A0A371G6M1"/>
<protein>
    <submittedName>
        <fullName evidence="1">Uncharacterized protein</fullName>
    </submittedName>
</protein>
<comment type="caution">
    <text evidence="1">The sequence shown here is derived from an EMBL/GenBank/DDBJ whole genome shotgun (WGS) entry which is preliminary data.</text>
</comment>
<dbReference type="OrthoDB" id="1592968at2759"/>